<evidence type="ECO:0000313" key="3">
    <source>
        <dbReference type="Proteomes" id="UP000076722"/>
    </source>
</evidence>
<dbReference type="Proteomes" id="UP000076722">
    <property type="component" value="Unassembled WGS sequence"/>
</dbReference>
<gene>
    <name evidence="2" type="ORF">SISNIDRAFT_467150</name>
</gene>
<proteinExistence type="predicted"/>
<keyword evidence="3" id="KW-1185">Reference proteome</keyword>
<dbReference type="AlphaFoldDB" id="A0A164TEN5"/>
<protein>
    <submittedName>
        <fullName evidence="2">Uncharacterized protein</fullName>
    </submittedName>
</protein>
<evidence type="ECO:0000313" key="2">
    <source>
        <dbReference type="EMBL" id="KZS92309.1"/>
    </source>
</evidence>
<accession>A0A164TEN5</accession>
<feature type="compositionally biased region" description="Low complexity" evidence="1">
    <location>
        <begin position="11"/>
        <end position="30"/>
    </location>
</feature>
<evidence type="ECO:0000256" key="1">
    <source>
        <dbReference type="SAM" id="MobiDB-lite"/>
    </source>
</evidence>
<sequence length="199" mass="22058">MNRQLEELIAPPLLTSERTPTSLSSSSTSDPSFKIGANAAFVITFQLVQKCRTYQRLSVYRKPIKSNSNVHDDFIDKGLTNTAPVADIKPELRVTISPDTGLEIRMEGSMSSKSRDEPTEIFVRVEHCQSSEGDWILSATAQSTKSITIQRVYRPFTSFESWFPPMPPGWPSGSLKLPEFFCATKAKERSSLAPPTVAG</sequence>
<dbReference type="EMBL" id="KV419411">
    <property type="protein sequence ID" value="KZS92309.1"/>
    <property type="molecule type" value="Genomic_DNA"/>
</dbReference>
<reference evidence="2 3" key="1">
    <citation type="journal article" date="2016" name="Mol. Biol. Evol.">
        <title>Comparative Genomics of Early-Diverging Mushroom-Forming Fungi Provides Insights into the Origins of Lignocellulose Decay Capabilities.</title>
        <authorList>
            <person name="Nagy L.G."/>
            <person name="Riley R."/>
            <person name="Tritt A."/>
            <person name="Adam C."/>
            <person name="Daum C."/>
            <person name="Floudas D."/>
            <person name="Sun H."/>
            <person name="Yadav J.S."/>
            <person name="Pangilinan J."/>
            <person name="Larsson K.H."/>
            <person name="Matsuura K."/>
            <person name="Barry K."/>
            <person name="Labutti K."/>
            <person name="Kuo R."/>
            <person name="Ohm R.A."/>
            <person name="Bhattacharya S.S."/>
            <person name="Shirouzu T."/>
            <person name="Yoshinaga Y."/>
            <person name="Martin F.M."/>
            <person name="Grigoriev I.V."/>
            <person name="Hibbett D.S."/>
        </authorList>
    </citation>
    <scope>NUCLEOTIDE SEQUENCE [LARGE SCALE GENOMIC DNA]</scope>
    <source>
        <strain evidence="2 3">HHB9708</strain>
    </source>
</reference>
<name>A0A164TEN5_9AGAM</name>
<organism evidence="2 3">
    <name type="scientific">Sistotremastrum niveocremeum HHB9708</name>
    <dbReference type="NCBI Taxonomy" id="1314777"/>
    <lineage>
        <taxon>Eukaryota</taxon>
        <taxon>Fungi</taxon>
        <taxon>Dikarya</taxon>
        <taxon>Basidiomycota</taxon>
        <taxon>Agaricomycotina</taxon>
        <taxon>Agaricomycetes</taxon>
        <taxon>Sistotremastrales</taxon>
        <taxon>Sistotremastraceae</taxon>
        <taxon>Sertulicium</taxon>
        <taxon>Sertulicium niveocremeum</taxon>
    </lineage>
</organism>
<feature type="region of interest" description="Disordered" evidence="1">
    <location>
        <begin position="9"/>
        <end position="30"/>
    </location>
</feature>